<dbReference type="AlphaFoldDB" id="A0A0G0SE29"/>
<organism evidence="2 3">
    <name type="scientific">Candidatus Woesebacteria bacterium GW2011_GWA1_40_43</name>
    <dbReference type="NCBI Taxonomy" id="1618553"/>
    <lineage>
        <taxon>Bacteria</taxon>
        <taxon>Candidatus Woeseibacteriota</taxon>
    </lineage>
</organism>
<dbReference type="InterPro" id="IPR004518">
    <property type="entry name" value="MazG-like_dom"/>
</dbReference>
<dbReference type="EMBL" id="LBZA01000031">
    <property type="protein sequence ID" value="KKR63163.1"/>
    <property type="molecule type" value="Genomic_DNA"/>
</dbReference>
<comment type="caution">
    <text evidence="2">The sequence shown here is derived from an EMBL/GenBank/DDBJ whole genome shotgun (WGS) entry which is preliminary data.</text>
</comment>
<dbReference type="PIRSF" id="PIRSF006639">
    <property type="entry name" value="UCP006639_pph"/>
    <property type="match status" value="1"/>
</dbReference>
<dbReference type="SUPFAM" id="SSF101386">
    <property type="entry name" value="all-alpha NTP pyrophosphatases"/>
    <property type="match status" value="1"/>
</dbReference>
<dbReference type="InterPro" id="IPR011379">
    <property type="entry name" value="MazG-related_GP37"/>
</dbReference>
<reference evidence="2 3" key="1">
    <citation type="journal article" date="2015" name="Nature">
        <title>rRNA introns, odd ribosomes, and small enigmatic genomes across a large radiation of phyla.</title>
        <authorList>
            <person name="Brown C.T."/>
            <person name="Hug L.A."/>
            <person name="Thomas B.C."/>
            <person name="Sharon I."/>
            <person name="Castelle C.J."/>
            <person name="Singh A."/>
            <person name="Wilkins M.J."/>
            <person name="Williams K.H."/>
            <person name="Banfield J.F."/>
        </authorList>
    </citation>
    <scope>NUCLEOTIDE SEQUENCE [LARGE SCALE GENOMIC DNA]</scope>
</reference>
<protein>
    <submittedName>
        <fullName evidence="2">Putative pyrophosphatase</fullName>
    </submittedName>
</protein>
<evidence type="ECO:0000313" key="2">
    <source>
        <dbReference type="EMBL" id="KKR63163.1"/>
    </source>
</evidence>
<evidence type="ECO:0000259" key="1">
    <source>
        <dbReference type="Pfam" id="PF03819"/>
    </source>
</evidence>
<evidence type="ECO:0000313" key="3">
    <source>
        <dbReference type="Proteomes" id="UP000034293"/>
    </source>
</evidence>
<accession>A0A0G0SE29</accession>
<feature type="domain" description="NTP pyrophosphohydrolase MazG-like" evidence="1">
    <location>
        <begin position="32"/>
        <end position="100"/>
    </location>
</feature>
<dbReference type="Pfam" id="PF03819">
    <property type="entry name" value="MazG"/>
    <property type="match status" value="1"/>
</dbReference>
<dbReference type="CDD" id="cd11541">
    <property type="entry name" value="NTP-PPase_u4"/>
    <property type="match status" value="1"/>
</dbReference>
<sequence length="112" mass="12625">MGFSDFDKYQKECGKTAVYPKIGEKFVYPLLGLQGETGEVSEKIKKLFRDDGGKLTKERKEEIAKELGDVLWYLAQLSKELGIKFSDVAKGNLKKLASRKIRGKIHGDGDNR</sequence>
<dbReference type="Proteomes" id="UP000034293">
    <property type="component" value="Unassembled WGS sequence"/>
</dbReference>
<gene>
    <name evidence="2" type="ORF">UU02_C0031G0017</name>
</gene>
<name>A0A0G0SE29_9BACT</name>
<proteinExistence type="predicted"/>
<dbReference type="Gene3D" id="1.10.287.1080">
    <property type="entry name" value="MazG-like"/>
    <property type="match status" value="1"/>
</dbReference>